<evidence type="ECO:0000256" key="10">
    <source>
        <dbReference type="ARBA" id="ARBA00023235"/>
    </source>
</evidence>
<organism evidence="15 16">
    <name type="scientific">Helicobacter brantae</name>
    <dbReference type="NCBI Taxonomy" id="375927"/>
    <lineage>
        <taxon>Bacteria</taxon>
        <taxon>Pseudomonadati</taxon>
        <taxon>Campylobacterota</taxon>
        <taxon>Epsilonproteobacteria</taxon>
        <taxon>Campylobacterales</taxon>
        <taxon>Helicobacteraceae</taxon>
        <taxon>Helicobacter</taxon>
    </lineage>
</organism>
<dbReference type="GO" id="GO:0043138">
    <property type="term" value="F:3'-5' DNA helicase activity"/>
    <property type="evidence" value="ECO:0007669"/>
    <property type="project" value="UniProtKB-EC"/>
</dbReference>
<dbReference type="GO" id="GO:0006269">
    <property type="term" value="P:DNA replication, synthesis of primer"/>
    <property type="evidence" value="ECO:0007669"/>
    <property type="project" value="UniProtKB-KW"/>
</dbReference>
<dbReference type="InterPro" id="IPR005259">
    <property type="entry name" value="PriA"/>
</dbReference>
<dbReference type="GO" id="GO:0006310">
    <property type="term" value="P:DNA recombination"/>
    <property type="evidence" value="ECO:0007669"/>
    <property type="project" value="InterPro"/>
</dbReference>
<evidence type="ECO:0000256" key="9">
    <source>
        <dbReference type="ARBA" id="ARBA00023125"/>
    </source>
</evidence>
<dbReference type="Gene3D" id="3.40.50.300">
    <property type="entry name" value="P-loop containing nucleotide triphosphate hydrolases"/>
    <property type="match status" value="2"/>
</dbReference>
<protein>
    <recommendedName>
        <fullName evidence="12">Replication restart protein PriA</fullName>
    </recommendedName>
    <alternativeName>
        <fullName evidence="12">ATP-dependent DNA helicase PriA</fullName>
        <ecNumber evidence="12">5.6.2.4</ecNumber>
    </alternativeName>
    <alternativeName>
        <fullName evidence="12">DNA 3'-5' helicase PriA</fullName>
    </alternativeName>
</protein>
<keyword evidence="10 12" id="KW-0413">Isomerase</keyword>
<dbReference type="PROSITE" id="PS51192">
    <property type="entry name" value="HELICASE_ATP_BIND_1"/>
    <property type="match status" value="1"/>
</dbReference>
<evidence type="ECO:0000313" key="15">
    <source>
        <dbReference type="EMBL" id="RDU68870.1"/>
    </source>
</evidence>
<dbReference type="GO" id="GO:0006302">
    <property type="term" value="P:double-strand break repair"/>
    <property type="evidence" value="ECO:0007669"/>
    <property type="project" value="InterPro"/>
</dbReference>
<dbReference type="GO" id="GO:0006270">
    <property type="term" value="P:DNA replication initiation"/>
    <property type="evidence" value="ECO:0007669"/>
    <property type="project" value="TreeGrafter"/>
</dbReference>
<dbReference type="SMART" id="SM00490">
    <property type="entry name" value="HELICc"/>
    <property type="match status" value="1"/>
</dbReference>
<feature type="binding site" evidence="12">
    <location>
        <position position="347"/>
    </location>
    <ligand>
        <name>Zn(2+)</name>
        <dbReference type="ChEBI" id="CHEBI:29105"/>
        <label>2</label>
    </ligand>
</feature>
<dbReference type="EMBL" id="NXLV01000021">
    <property type="protein sequence ID" value="RDU68870.1"/>
    <property type="molecule type" value="Genomic_DNA"/>
</dbReference>
<dbReference type="GO" id="GO:0003677">
    <property type="term" value="F:DNA binding"/>
    <property type="evidence" value="ECO:0007669"/>
    <property type="project" value="UniProtKB-UniRule"/>
</dbReference>
<dbReference type="InterPro" id="IPR001650">
    <property type="entry name" value="Helicase_C-like"/>
</dbReference>
<evidence type="ECO:0000256" key="7">
    <source>
        <dbReference type="ARBA" id="ARBA00022833"/>
    </source>
</evidence>
<dbReference type="Proteomes" id="UP000257045">
    <property type="component" value="Unassembled WGS sequence"/>
</dbReference>
<dbReference type="HAMAP" id="MF_00983">
    <property type="entry name" value="PriA"/>
    <property type="match status" value="1"/>
</dbReference>
<dbReference type="NCBIfam" id="TIGR00595">
    <property type="entry name" value="priA"/>
    <property type="match status" value="1"/>
</dbReference>
<dbReference type="Pfam" id="PF00270">
    <property type="entry name" value="DEAD"/>
    <property type="match status" value="1"/>
</dbReference>
<evidence type="ECO:0000313" key="16">
    <source>
        <dbReference type="Proteomes" id="UP000257045"/>
    </source>
</evidence>
<dbReference type="FunFam" id="3.40.50.300:FF:000489">
    <property type="entry name" value="Primosome assembly protein PriA"/>
    <property type="match status" value="1"/>
</dbReference>
<dbReference type="NCBIfam" id="NF004069">
    <property type="entry name" value="PRK05580.2-1"/>
    <property type="match status" value="1"/>
</dbReference>
<evidence type="ECO:0000256" key="4">
    <source>
        <dbReference type="ARBA" id="ARBA00022741"/>
    </source>
</evidence>
<dbReference type="PROSITE" id="PS51194">
    <property type="entry name" value="HELICASE_CTER"/>
    <property type="match status" value="1"/>
</dbReference>
<keyword evidence="2 12" id="KW-0235">DNA replication</keyword>
<dbReference type="InterPro" id="IPR014001">
    <property type="entry name" value="Helicase_ATP-bd"/>
</dbReference>
<gene>
    <name evidence="12" type="primary">priA</name>
    <name evidence="15" type="ORF">CQA58_07805</name>
</gene>
<accession>A0A3D8IV37</accession>
<dbReference type="GO" id="GO:0005524">
    <property type="term" value="F:ATP binding"/>
    <property type="evidence" value="ECO:0007669"/>
    <property type="project" value="UniProtKB-UniRule"/>
</dbReference>
<feature type="domain" description="Helicase ATP-binding" evidence="13">
    <location>
        <begin position="118"/>
        <end position="284"/>
    </location>
</feature>
<dbReference type="AlphaFoldDB" id="A0A3D8IV37"/>
<evidence type="ECO:0000256" key="2">
    <source>
        <dbReference type="ARBA" id="ARBA00022705"/>
    </source>
</evidence>
<comment type="subunit">
    <text evidence="12">Component of the replication restart primosome.</text>
</comment>
<dbReference type="GO" id="GO:0008270">
    <property type="term" value="F:zinc ion binding"/>
    <property type="evidence" value="ECO:0007669"/>
    <property type="project" value="UniProtKB-UniRule"/>
</dbReference>
<evidence type="ECO:0000256" key="6">
    <source>
        <dbReference type="ARBA" id="ARBA00022806"/>
    </source>
</evidence>
<keyword evidence="3 12" id="KW-0479">Metal-binding</keyword>
<dbReference type="RefSeq" id="WP_115570152.1">
    <property type="nucleotide sequence ID" value="NZ_NXLV01000021.1"/>
</dbReference>
<feature type="binding site" evidence="12">
    <location>
        <position position="335"/>
    </location>
    <ligand>
        <name>Zn(2+)</name>
        <dbReference type="ChEBI" id="CHEBI:29105"/>
        <label>1</label>
    </ligand>
</feature>
<comment type="similarity">
    <text evidence="12">Belongs to the helicase family. PriA subfamily.</text>
</comment>
<dbReference type="Pfam" id="PF18319">
    <property type="entry name" value="Zn_ribbon_PriA"/>
    <property type="match status" value="1"/>
</dbReference>
<name>A0A3D8IV37_9HELI</name>
<feature type="binding site" evidence="12">
    <location>
        <position position="344"/>
    </location>
    <ligand>
        <name>Zn(2+)</name>
        <dbReference type="ChEBI" id="CHEBI:29105"/>
        <label>2</label>
    </ligand>
</feature>
<dbReference type="CDD" id="cd17929">
    <property type="entry name" value="DEXHc_priA"/>
    <property type="match status" value="1"/>
</dbReference>
<dbReference type="GO" id="GO:1990077">
    <property type="term" value="C:primosome complex"/>
    <property type="evidence" value="ECO:0007669"/>
    <property type="project" value="UniProtKB-UniRule"/>
</dbReference>
<evidence type="ECO:0000259" key="13">
    <source>
        <dbReference type="PROSITE" id="PS51192"/>
    </source>
</evidence>
<dbReference type="PANTHER" id="PTHR30580:SF0">
    <property type="entry name" value="PRIMOSOMAL PROTEIN N"/>
    <property type="match status" value="1"/>
</dbReference>
<dbReference type="InterPro" id="IPR041222">
    <property type="entry name" value="PriA_3primeBD"/>
</dbReference>
<evidence type="ECO:0000256" key="8">
    <source>
        <dbReference type="ARBA" id="ARBA00022840"/>
    </source>
</evidence>
<dbReference type="OrthoDB" id="9759544at2"/>
<comment type="function">
    <text evidence="12">Initiates the restart of stalled replication forks, which reloads the replicative helicase on sites other than the origin of replication. Recognizes and binds to abandoned replication forks and remodels them to uncover a helicase loading site. Promotes assembly of the primosome at these replication forks.</text>
</comment>
<feature type="binding site" evidence="12">
    <location>
        <position position="362"/>
    </location>
    <ligand>
        <name>Zn(2+)</name>
        <dbReference type="ChEBI" id="CHEBI:29105"/>
        <label>2</label>
    </ligand>
</feature>
<comment type="catalytic activity">
    <reaction evidence="12">
        <text>Couples ATP hydrolysis with the unwinding of duplex DNA by translocating in the 3'-5' direction.</text>
        <dbReference type="EC" id="5.6.2.4"/>
    </reaction>
</comment>
<evidence type="ECO:0000256" key="12">
    <source>
        <dbReference type="HAMAP-Rule" id="MF_00983"/>
    </source>
</evidence>
<keyword evidence="5 12" id="KW-0378">Hydrolase</keyword>
<evidence type="ECO:0000256" key="5">
    <source>
        <dbReference type="ARBA" id="ARBA00022801"/>
    </source>
</evidence>
<comment type="cofactor">
    <cofactor evidence="12">
        <name>Zn(2+)</name>
        <dbReference type="ChEBI" id="CHEBI:29105"/>
    </cofactor>
    <text evidence="12">Binds 2 zinc ions per subunit.</text>
</comment>
<evidence type="ECO:0000256" key="3">
    <source>
        <dbReference type="ARBA" id="ARBA00022723"/>
    </source>
</evidence>
<keyword evidence="4 12" id="KW-0547">Nucleotide-binding</keyword>
<dbReference type="Pfam" id="PF00271">
    <property type="entry name" value="Helicase_C"/>
    <property type="match status" value="1"/>
</dbReference>
<keyword evidence="9 12" id="KW-0238">DNA-binding</keyword>
<keyword evidence="6 12" id="KW-0347">Helicase</keyword>
<dbReference type="SUPFAM" id="SSF52540">
    <property type="entry name" value="P-loop containing nucleoside triphosphate hydrolases"/>
    <property type="match status" value="2"/>
</dbReference>
<dbReference type="InterPro" id="IPR027417">
    <property type="entry name" value="P-loop_NTPase"/>
</dbReference>
<dbReference type="InterPro" id="IPR040498">
    <property type="entry name" value="PriA_CRR"/>
</dbReference>
<feature type="binding site" evidence="12">
    <location>
        <position position="365"/>
    </location>
    <ligand>
        <name>Zn(2+)</name>
        <dbReference type="ChEBI" id="CHEBI:29105"/>
        <label>2</label>
    </ligand>
</feature>
<proteinExistence type="inferred from homology"/>
<keyword evidence="16" id="KW-1185">Reference proteome</keyword>
<sequence>MNYYTLAFFDNSPILTYCSRQKLEEGEVVLCDVRGRQREGVILQSVQKPSFECKEVQRSGKAFLPHQNHLARFISEYYCASIGQSYGIFHPFIEGEIEEGRRGFVAKNALSPIQKEAFDSLKQRSFSLLFGETGSGKSEVYIHLLIEVLKEGKQALFLMPEIALTPQMQKRLEVVFGEAMGVWHSKMSAKKKREVLEGLCRGRISLIIGTRSALFLPYKNLGVIVVDEEHDDSYKSQSNPKYNAKDLTIYLGKKFDLQVLLGSATPSVNSYYLAKREKAIFSLPKHFDSSNEVVFLKQKTELSESIFEAIAKSLENQKQVMIFLPTRANFKTLLCGSCGGSVQCPYCSVGMSLHLKESKMSCHYCGYSQSIPLVCPSCQSEELISQRIGTAQVAQELRVRFPQARIELFDRDHITTQKKLETTLKEFAKGEIDILVGTQMLSKGHDYHNVNLVVILGLDYVLSGGDYRARERAQSLFFQIKGRGGRRERGVVLMQTLNPCFFSYKHYEEFLEEELKYRKDLYPPFFKLALLIFSHCNESEAKRAMSRAMVELNSFGLELEVVGGGSALIAKIKTQYRYMIMLRAKKISPILKAYHLLRAKEDFEIDIDPLNIV</sequence>
<evidence type="ECO:0000256" key="11">
    <source>
        <dbReference type="ARBA" id="ARBA00048988"/>
    </source>
</evidence>
<dbReference type="SMART" id="SM00487">
    <property type="entry name" value="DEXDc"/>
    <property type="match status" value="1"/>
</dbReference>
<comment type="catalytic activity">
    <reaction evidence="11 12">
        <text>ATP + H2O = ADP + phosphate + H(+)</text>
        <dbReference type="Rhea" id="RHEA:13065"/>
        <dbReference type="ChEBI" id="CHEBI:15377"/>
        <dbReference type="ChEBI" id="CHEBI:15378"/>
        <dbReference type="ChEBI" id="CHEBI:30616"/>
        <dbReference type="ChEBI" id="CHEBI:43474"/>
        <dbReference type="ChEBI" id="CHEBI:456216"/>
        <dbReference type="EC" id="5.6.2.4"/>
    </reaction>
</comment>
<feature type="binding site" evidence="12">
    <location>
        <position position="338"/>
    </location>
    <ligand>
        <name>Zn(2+)</name>
        <dbReference type="ChEBI" id="CHEBI:29105"/>
        <label>1</label>
    </ligand>
</feature>
<dbReference type="InterPro" id="IPR011545">
    <property type="entry name" value="DEAD/DEAH_box_helicase_dom"/>
</dbReference>
<feature type="domain" description="Helicase C-terminal" evidence="14">
    <location>
        <begin position="359"/>
        <end position="529"/>
    </location>
</feature>
<dbReference type="InterPro" id="IPR041236">
    <property type="entry name" value="PriA_C"/>
</dbReference>
<feature type="binding site" evidence="12">
    <location>
        <position position="375"/>
    </location>
    <ligand>
        <name>Zn(2+)</name>
        <dbReference type="ChEBI" id="CHEBI:29105"/>
        <label>1</label>
    </ligand>
</feature>
<dbReference type="Pfam" id="PF18074">
    <property type="entry name" value="PriA_C"/>
    <property type="match status" value="1"/>
</dbReference>
<reference evidence="15 16" key="1">
    <citation type="submission" date="2018-04" db="EMBL/GenBank/DDBJ databases">
        <title>Novel Campyloabacter and Helicobacter Species and Strains.</title>
        <authorList>
            <person name="Mannion A.J."/>
            <person name="Shen Z."/>
            <person name="Fox J.G."/>
        </authorList>
    </citation>
    <scope>NUCLEOTIDE SEQUENCE [LARGE SCALE GENOMIC DNA]</scope>
    <source>
        <strain evidence="15 16">MIT 04-9366</strain>
    </source>
</reference>
<dbReference type="Pfam" id="PF17764">
    <property type="entry name" value="PriA_3primeBD"/>
    <property type="match status" value="1"/>
</dbReference>
<comment type="caution">
    <text evidence="15">The sequence shown here is derived from an EMBL/GenBank/DDBJ whole genome shotgun (WGS) entry which is preliminary data.</text>
</comment>
<dbReference type="PANTHER" id="PTHR30580">
    <property type="entry name" value="PRIMOSOMAL PROTEIN N"/>
    <property type="match status" value="1"/>
</dbReference>
<dbReference type="GO" id="GO:0016887">
    <property type="term" value="F:ATP hydrolysis activity"/>
    <property type="evidence" value="ECO:0007669"/>
    <property type="project" value="RHEA"/>
</dbReference>
<keyword evidence="7 12" id="KW-0862">Zinc</keyword>
<feature type="binding site" evidence="12">
    <location>
        <position position="378"/>
    </location>
    <ligand>
        <name>Zn(2+)</name>
        <dbReference type="ChEBI" id="CHEBI:29105"/>
        <label>1</label>
    </ligand>
</feature>
<keyword evidence="1 12" id="KW-0639">Primosome</keyword>
<dbReference type="EC" id="5.6.2.4" evidence="12"/>
<keyword evidence="8 12" id="KW-0067">ATP-binding</keyword>
<evidence type="ECO:0000256" key="1">
    <source>
        <dbReference type="ARBA" id="ARBA00022515"/>
    </source>
</evidence>
<evidence type="ECO:0000259" key="14">
    <source>
        <dbReference type="PROSITE" id="PS51194"/>
    </source>
</evidence>